<dbReference type="InterPro" id="IPR050119">
    <property type="entry name" value="CCR1-9-like"/>
</dbReference>
<feature type="transmembrane region" description="Helical" evidence="16">
    <location>
        <begin position="312"/>
        <end position="335"/>
    </location>
</feature>
<comment type="function">
    <text evidence="14">Receptor for angiotensin II, a vasoconstricting peptide. Signals primarily via a non-canonical G-protein- and beta-arrestin independent pathways. Cooperates with MTUS1 to inhibit ERK2 activation and cell proliferation.</text>
</comment>
<dbReference type="GO" id="GO:0006954">
    <property type="term" value="P:inflammatory response"/>
    <property type="evidence" value="ECO:0007669"/>
    <property type="project" value="InterPro"/>
</dbReference>
<evidence type="ECO:0000256" key="16">
    <source>
        <dbReference type="SAM" id="Phobius"/>
    </source>
</evidence>
<dbReference type="InterPro" id="IPR017452">
    <property type="entry name" value="GPCR_Rhodpsn_7TM"/>
</dbReference>
<evidence type="ECO:0000256" key="11">
    <source>
        <dbReference type="ARBA" id="ARBA00023180"/>
    </source>
</evidence>
<name>A0A852NGA5_9PASS</name>
<organism evidence="18 19">
    <name type="scientific">Pteruthius melanotis</name>
    <dbReference type="NCBI Taxonomy" id="357074"/>
    <lineage>
        <taxon>Eukaryota</taxon>
        <taxon>Metazoa</taxon>
        <taxon>Chordata</taxon>
        <taxon>Craniata</taxon>
        <taxon>Vertebrata</taxon>
        <taxon>Euteleostomi</taxon>
        <taxon>Archelosauria</taxon>
        <taxon>Archosauria</taxon>
        <taxon>Dinosauria</taxon>
        <taxon>Saurischia</taxon>
        <taxon>Theropoda</taxon>
        <taxon>Coelurosauria</taxon>
        <taxon>Aves</taxon>
        <taxon>Neognathae</taxon>
        <taxon>Neoaves</taxon>
        <taxon>Telluraves</taxon>
        <taxon>Australaves</taxon>
        <taxon>Passeriformes</taxon>
        <taxon>Sylvioidea</taxon>
        <taxon>Timaliidae</taxon>
        <taxon>Pteruthius</taxon>
    </lineage>
</organism>
<dbReference type="OrthoDB" id="8804420at2759"/>
<evidence type="ECO:0000256" key="15">
    <source>
        <dbReference type="RuleBase" id="RU000688"/>
    </source>
</evidence>
<evidence type="ECO:0000256" key="14">
    <source>
        <dbReference type="ARBA" id="ARBA00045573"/>
    </source>
</evidence>
<evidence type="ECO:0000259" key="17">
    <source>
        <dbReference type="PROSITE" id="PS50262"/>
    </source>
</evidence>
<evidence type="ECO:0000256" key="1">
    <source>
        <dbReference type="ARBA" id="ARBA00004651"/>
    </source>
</evidence>
<evidence type="ECO:0000256" key="3">
    <source>
        <dbReference type="ARBA" id="ARBA00013651"/>
    </source>
</evidence>
<dbReference type="AlphaFoldDB" id="A0A852NGA5"/>
<evidence type="ECO:0000256" key="2">
    <source>
        <dbReference type="ARBA" id="ARBA00011129"/>
    </source>
</evidence>
<dbReference type="PRINTS" id="PR00241">
    <property type="entry name" value="ANGIOTENSINR"/>
</dbReference>
<dbReference type="GO" id="GO:0007204">
    <property type="term" value="P:positive regulation of cytosolic calcium ion concentration"/>
    <property type="evidence" value="ECO:0007669"/>
    <property type="project" value="TreeGrafter"/>
</dbReference>
<dbReference type="GO" id="GO:0006955">
    <property type="term" value="P:immune response"/>
    <property type="evidence" value="ECO:0007669"/>
    <property type="project" value="TreeGrafter"/>
</dbReference>
<dbReference type="Gene3D" id="1.20.1070.10">
    <property type="entry name" value="Rhodopsin 7-helix transmembrane proteins"/>
    <property type="match status" value="1"/>
</dbReference>
<dbReference type="GO" id="GO:0019957">
    <property type="term" value="F:C-C chemokine binding"/>
    <property type="evidence" value="ECO:0007669"/>
    <property type="project" value="TreeGrafter"/>
</dbReference>
<comment type="caution">
    <text evidence="18">The sequence shown here is derived from an EMBL/GenBank/DDBJ whole genome shotgun (WGS) entry which is preliminary data.</text>
</comment>
<feature type="transmembrane region" description="Helical" evidence="16">
    <location>
        <begin position="231"/>
        <end position="248"/>
    </location>
</feature>
<accession>A0A852NGA5</accession>
<evidence type="ECO:0000256" key="10">
    <source>
        <dbReference type="ARBA" id="ARBA00023170"/>
    </source>
</evidence>
<dbReference type="InterPro" id="IPR000276">
    <property type="entry name" value="GPCR_Rhodpsn"/>
</dbReference>
<evidence type="ECO:0000256" key="13">
    <source>
        <dbReference type="ARBA" id="ARBA00032126"/>
    </source>
</evidence>
<reference evidence="18" key="1">
    <citation type="submission" date="2020-02" db="EMBL/GenBank/DDBJ databases">
        <title>Bird 10,000 Genomes (B10K) Project - Family phase.</title>
        <authorList>
            <person name="Zhang G."/>
        </authorList>
    </citation>
    <scope>NUCLEOTIDE SEQUENCE</scope>
    <source>
        <strain evidence="18">B10K-IZ-033-77</strain>
    </source>
</reference>
<feature type="transmembrane region" description="Helical" evidence="16">
    <location>
        <begin position="268"/>
        <end position="292"/>
    </location>
</feature>
<evidence type="ECO:0000256" key="4">
    <source>
        <dbReference type="ARBA" id="ARBA00022475"/>
    </source>
</evidence>
<dbReference type="PRINTS" id="PR00237">
    <property type="entry name" value="GPCRRHODOPSN"/>
</dbReference>
<sequence length="380" mass="42821">NSLSTSTNMQSNYSPVVTTRQSLQVLSTALTNSSDVSPSSPPCRLTSSDYQFSLIPALFSVVFILGLFGNSVVVVVLCCHACPKTVANIYIFNLAMADLLCLATLPFWATYYAKGYNWLFASLMCKISSSVLCLNMFASIFFITCMSMDRYHAIVHPISTPTPIHSQRRTPQQAYFVALVVWGLACLSSLPTFYFRDTYYVESLEVNACIMAFPYENYAKWSVATAFLKNALGFFIPLAVITTCYIWIRRHLLKAQEFGKCRQKRDKVLKLVAAVIMAFLVSWLPFHVLTFLNALAHMNIINSCEMMGVIDTALPFGICMAFANSCINPLLYCFIGNQFQEKLHHLFKRRVYQFNSHRESSSLRKGNCFRDAETPMGKEG</sequence>
<keyword evidence="19" id="KW-1185">Reference proteome</keyword>
<dbReference type="PANTHER" id="PTHR10489:SF952">
    <property type="entry name" value="TYPE-2 ANGIOTENSIN II RECEPTOR"/>
    <property type="match status" value="1"/>
</dbReference>
<evidence type="ECO:0000256" key="9">
    <source>
        <dbReference type="ARBA" id="ARBA00023157"/>
    </source>
</evidence>
<dbReference type="InterPro" id="IPR000147">
    <property type="entry name" value="ATII_AT2_rcpt"/>
</dbReference>
<gene>
    <name evidence="18" type="primary">Agtr2</name>
    <name evidence="18" type="ORF">PTEMEL_R05794</name>
</gene>
<feature type="transmembrane region" description="Helical" evidence="16">
    <location>
        <begin position="90"/>
        <end position="112"/>
    </location>
</feature>
<dbReference type="SUPFAM" id="SSF81321">
    <property type="entry name" value="Family A G protein-coupled receptor-like"/>
    <property type="match status" value="1"/>
</dbReference>
<evidence type="ECO:0000256" key="5">
    <source>
        <dbReference type="ARBA" id="ARBA00022692"/>
    </source>
</evidence>
<keyword evidence="5 15" id="KW-0812">Transmembrane</keyword>
<keyword evidence="6 16" id="KW-1133">Transmembrane helix</keyword>
<dbReference type="GO" id="GO:0019722">
    <property type="term" value="P:calcium-mediated signaling"/>
    <property type="evidence" value="ECO:0007669"/>
    <property type="project" value="TreeGrafter"/>
</dbReference>
<dbReference type="EMBL" id="WEIY01000861">
    <property type="protein sequence ID" value="NXY10931.1"/>
    <property type="molecule type" value="Genomic_DNA"/>
</dbReference>
<feature type="transmembrane region" description="Helical" evidence="16">
    <location>
        <begin position="174"/>
        <end position="195"/>
    </location>
</feature>
<feature type="non-terminal residue" evidence="18">
    <location>
        <position position="380"/>
    </location>
</feature>
<dbReference type="GO" id="GO:0042981">
    <property type="term" value="P:regulation of apoptotic process"/>
    <property type="evidence" value="ECO:0007669"/>
    <property type="project" value="InterPro"/>
</dbReference>
<dbReference type="GO" id="GO:0030593">
    <property type="term" value="P:neutrophil chemotaxis"/>
    <property type="evidence" value="ECO:0007669"/>
    <property type="project" value="TreeGrafter"/>
</dbReference>
<dbReference type="PANTHER" id="PTHR10489">
    <property type="entry name" value="CELL ADHESION MOLECULE"/>
    <property type="match status" value="1"/>
</dbReference>
<dbReference type="PROSITE" id="PS50262">
    <property type="entry name" value="G_PROTEIN_RECEP_F1_2"/>
    <property type="match status" value="1"/>
</dbReference>
<dbReference type="FunFam" id="1.20.1070.10:FF:000161">
    <property type="entry name" value="type-2 angiotensin II receptor"/>
    <property type="match status" value="1"/>
</dbReference>
<evidence type="ECO:0000313" key="19">
    <source>
        <dbReference type="Proteomes" id="UP000603297"/>
    </source>
</evidence>
<dbReference type="Pfam" id="PF00001">
    <property type="entry name" value="7tm_1"/>
    <property type="match status" value="1"/>
</dbReference>
<feature type="transmembrane region" description="Helical" evidence="16">
    <location>
        <begin position="54"/>
        <end position="78"/>
    </location>
</feature>
<keyword evidence="4" id="KW-1003">Cell membrane</keyword>
<dbReference type="PRINTS" id="PR00636">
    <property type="entry name" value="ANGIOTENSN2R"/>
</dbReference>
<keyword evidence="7 15" id="KW-0297">G-protein coupled receptor</keyword>
<evidence type="ECO:0000256" key="7">
    <source>
        <dbReference type="ARBA" id="ARBA00023040"/>
    </source>
</evidence>
<comment type="similarity">
    <text evidence="15">Belongs to the G-protein coupled receptor 1 family.</text>
</comment>
<dbReference type="GO" id="GO:0008217">
    <property type="term" value="P:regulation of blood pressure"/>
    <property type="evidence" value="ECO:0007669"/>
    <property type="project" value="UniProtKB-ARBA"/>
</dbReference>
<keyword evidence="12 15" id="KW-0807">Transducer</keyword>
<comment type="subcellular location">
    <subcellularLocation>
        <location evidence="1">Cell membrane</location>
        <topology evidence="1">Multi-pass membrane protein</topology>
    </subcellularLocation>
</comment>
<dbReference type="CDD" id="cd15191">
    <property type="entry name" value="7tmA_AT2R"/>
    <property type="match status" value="1"/>
</dbReference>
<dbReference type="GO" id="GO:0042311">
    <property type="term" value="P:vasodilation"/>
    <property type="evidence" value="ECO:0007669"/>
    <property type="project" value="UniProtKB-ARBA"/>
</dbReference>
<dbReference type="GO" id="GO:0004945">
    <property type="term" value="F:angiotensin type II receptor activity"/>
    <property type="evidence" value="ECO:0007669"/>
    <property type="project" value="InterPro"/>
</dbReference>
<dbReference type="GO" id="GO:0009897">
    <property type="term" value="C:external side of plasma membrane"/>
    <property type="evidence" value="ECO:0007669"/>
    <property type="project" value="TreeGrafter"/>
</dbReference>
<proteinExistence type="inferred from homology"/>
<keyword evidence="8 16" id="KW-0472">Membrane</keyword>
<evidence type="ECO:0000256" key="12">
    <source>
        <dbReference type="ARBA" id="ARBA00023224"/>
    </source>
</evidence>
<evidence type="ECO:0000313" key="18">
    <source>
        <dbReference type="EMBL" id="NXY10931.1"/>
    </source>
</evidence>
<keyword evidence="9" id="KW-1015">Disulfide bond</keyword>
<keyword evidence="10 15" id="KW-0675">Receptor</keyword>
<feature type="domain" description="G-protein coupled receptors family 1 profile" evidence="17">
    <location>
        <begin position="69"/>
        <end position="332"/>
    </location>
</feature>
<dbReference type="GO" id="GO:0016493">
    <property type="term" value="F:C-C chemokine receptor activity"/>
    <property type="evidence" value="ECO:0007669"/>
    <property type="project" value="TreeGrafter"/>
</dbReference>
<dbReference type="PROSITE" id="PS00237">
    <property type="entry name" value="G_PROTEIN_RECEP_F1_1"/>
    <property type="match status" value="1"/>
</dbReference>
<evidence type="ECO:0000256" key="8">
    <source>
        <dbReference type="ARBA" id="ARBA00023136"/>
    </source>
</evidence>
<dbReference type="InterPro" id="IPR000248">
    <property type="entry name" value="ATII_rcpt"/>
</dbReference>
<protein>
    <recommendedName>
        <fullName evidence="3">Type-2 angiotensin II receptor</fullName>
    </recommendedName>
    <alternativeName>
        <fullName evidence="13">Angiotensin II type-2 receptor</fullName>
    </alternativeName>
</protein>
<keyword evidence="11" id="KW-0325">Glycoprotein</keyword>
<comment type="subunit">
    <text evidence="2">Interacts with MTUS1.</text>
</comment>
<dbReference type="Proteomes" id="UP000603297">
    <property type="component" value="Unassembled WGS sequence"/>
</dbReference>
<evidence type="ECO:0000256" key="6">
    <source>
        <dbReference type="ARBA" id="ARBA00022989"/>
    </source>
</evidence>
<feature type="non-terminal residue" evidence="18">
    <location>
        <position position="1"/>
    </location>
</feature>
<feature type="transmembrane region" description="Helical" evidence="16">
    <location>
        <begin position="118"/>
        <end position="143"/>
    </location>
</feature>